<dbReference type="GO" id="GO:0034605">
    <property type="term" value="P:cellular response to heat"/>
    <property type="evidence" value="ECO:0007669"/>
    <property type="project" value="TreeGrafter"/>
</dbReference>
<evidence type="ECO:0000313" key="13">
    <source>
        <dbReference type="EMBL" id="QBC36003.1"/>
    </source>
</evidence>
<accession>A0A411JIC1</accession>
<dbReference type="PANTHER" id="PTHR10015:SF461">
    <property type="entry name" value="HEAT STRESS TRANSCRIPTION FACTOR A-5"/>
    <property type="match status" value="1"/>
</dbReference>
<feature type="compositionally biased region" description="Basic and acidic residues" evidence="11">
    <location>
        <begin position="469"/>
        <end position="497"/>
    </location>
</feature>
<feature type="region of interest" description="Disordered" evidence="11">
    <location>
        <begin position="108"/>
        <end position="135"/>
    </location>
</feature>
<feature type="coiled-coil region" evidence="10">
    <location>
        <begin position="137"/>
        <end position="185"/>
    </location>
</feature>
<dbReference type="AlphaFoldDB" id="A0A411JIC1"/>
<dbReference type="PANTHER" id="PTHR10015">
    <property type="entry name" value="HEAT SHOCK TRANSCRIPTION FACTOR"/>
    <property type="match status" value="1"/>
</dbReference>
<evidence type="ECO:0000259" key="12">
    <source>
        <dbReference type="PROSITE" id="PS00434"/>
    </source>
</evidence>
<evidence type="ECO:0000256" key="9">
    <source>
        <dbReference type="RuleBase" id="RU004020"/>
    </source>
</evidence>
<evidence type="ECO:0000256" key="1">
    <source>
        <dbReference type="ARBA" id="ARBA00004123"/>
    </source>
</evidence>
<sequence>MEAAATCGGGAGGGPAPFLMKTYEMVDDCSTDDIVSWSSTNSSFVVWNPTEFAAKLLPTYFKHNNFSSFIRQLNTYGFRKIDPERWEFANDEFIKDHKHLLKNIHRRKPIHSHSHPPPGSSSSVPSSSSSSFSDPERTALEEEIERLSREKVALAADLWRFQQQQSGTKIQLEDLERRLSDMERRQAKMISFLERALPNPRFVENLIRMAGSGADFSSILHKKRRLPGVIGYCLEIAENSCFYQNSSNSSSNTSSGVLKPPLDAGQVFNGDFCDKLKLGLCPAAISESNNVVAASTQSSSEAMEQRRNGNGALECLSLVPDAVELSDTGTSLCPRKSCLFSEPVDDDDDNDDGGGGGLVLCHLNLTLASSSSMQIDKSATMSRSPPSSMHDEGIVGKEDDATGDIAKNQSNATGDANGNSPPLQGASRTGHQETPTPPRRVNDVFWEQFLTERPGSSDTEEASSSLRADPSDDLKDEGKIRDDSVRKDRKDIDQLSP</sequence>
<feature type="compositionally biased region" description="Polar residues" evidence="11">
    <location>
        <begin position="407"/>
        <end position="434"/>
    </location>
</feature>
<evidence type="ECO:0000256" key="11">
    <source>
        <dbReference type="SAM" id="MobiDB-lite"/>
    </source>
</evidence>
<keyword evidence="8" id="KW-0539">Nucleus</keyword>
<dbReference type="SMART" id="SM00415">
    <property type="entry name" value="HSF"/>
    <property type="match status" value="1"/>
</dbReference>
<keyword evidence="7" id="KW-0804">Transcription</keyword>
<feature type="compositionally biased region" description="Low complexity" evidence="11">
    <location>
        <begin position="120"/>
        <end position="133"/>
    </location>
</feature>
<evidence type="ECO:0000256" key="10">
    <source>
        <dbReference type="SAM" id="Coils"/>
    </source>
</evidence>
<comment type="subunit">
    <text evidence="2">Homotrimer.</text>
</comment>
<name>A0A411JIC1_NARTA</name>
<evidence type="ECO:0000256" key="8">
    <source>
        <dbReference type="ARBA" id="ARBA00023242"/>
    </source>
</evidence>
<proteinExistence type="evidence at transcript level"/>
<keyword evidence="3" id="KW-0597">Phosphoprotein</keyword>
<keyword evidence="10" id="KW-0175">Coiled coil</keyword>
<comment type="subcellular location">
    <subcellularLocation>
        <location evidence="1">Nucleus</location>
    </subcellularLocation>
</comment>
<evidence type="ECO:0000256" key="3">
    <source>
        <dbReference type="ARBA" id="ARBA00022553"/>
    </source>
</evidence>
<feature type="compositionally biased region" description="Polar residues" evidence="11">
    <location>
        <begin position="373"/>
        <end position="387"/>
    </location>
</feature>
<dbReference type="InterPro" id="IPR036388">
    <property type="entry name" value="WH-like_DNA-bd_sf"/>
</dbReference>
<dbReference type="PROSITE" id="PS00434">
    <property type="entry name" value="HSF_DOMAIN"/>
    <property type="match status" value="1"/>
</dbReference>
<dbReference type="FunFam" id="1.10.10.10:FF:000057">
    <property type="entry name" value="Heat shock transcription factor 1"/>
    <property type="match status" value="1"/>
</dbReference>
<evidence type="ECO:0000256" key="2">
    <source>
        <dbReference type="ARBA" id="ARBA00011233"/>
    </source>
</evidence>
<feature type="compositionally biased region" description="Polar residues" evidence="11">
    <location>
        <begin position="454"/>
        <end position="466"/>
    </location>
</feature>
<feature type="region of interest" description="Disordered" evidence="11">
    <location>
        <begin position="373"/>
        <end position="497"/>
    </location>
</feature>
<feature type="compositionally biased region" description="Basic and acidic residues" evidence="11">
    <location>
        <begin position="389"/>
        <end position="400"/>
    </location>
</feature>
<dbReference type="InterPro" id="IPR036390">
    <property type="entry name" value="WH_DNA-bd_sf"/>
</dbReference>
<evidence type="ECO:0000256" key="4">
    <source>
        <dbReference type="ARBA" id="ARBA00023015"/>
    </source>
</evidence>
<evidence type="ECO:0000256" key="7">
    <source>
        <dbReference type="ARBA" id="ARBA00023163"/>
    </source>
</evidence>
<dbReference type="SUPFAM" id="SSF46785">
    <property type="entry name" value="Winged helix' DNA-binding domain"/>
    <property type="match status" value="1"/>
</dbReference>
<feature type="domain" description="HSF-type DNA-binding" evidence="12">
    <location>
        <begin position="57"/>
        <end position="81"/>
    </location>
</feature>
<comment type="similarity">
    <text evidence="9">Belongs to the HSF family.</text>
</comment>
<dbReference type="InterPro" id="IPR000232">
    <property type="entry name" value="HSF_DNA-bd"/>
</dbReference>
<dbReference type="GO" id="GO:0005634">
    <property type="term" value="C:nucleus"/>
    <property type="evidence" value="ECO:0007669"/>
    <property type="project" value="UniProtKB-SubCell"/>
</dbReference>
<dbReference type="Pfam" id="PF00447">
    <property type="entry name" value="HSF_DNA-bind"/>
    <property type="match status" value="1"/>
</dbReference>
<protein>
    <submittedName>
        <fullName evidence="13">Heat shock transcription factor A5</fullName>
    </submittedName>
</protein>
<evidence type="ECO:0000256" key="6">
    <source>
        <dbReference type="ARBA" id="ARBA00023125"/>
    </source>
</evidence>
<keyword evidence="6" id="KW-0238">DNA-binding</keyword>
<evidence type="ECO:0000256" key="5">
    <source>
        <dbReference type="ARBA" id="ARBA00023016"/>
    </source>
</evidence>
<dbReference type="PRINTS" id="PR00056">
    <property type="entry name" value="HSFDOMAIN"/>
</dbReference>
<dbReference type="GO" id="GO:0006357">
    <property type="term" value="P:regulation of transcription by RNA polymerase II"/>
    <property type="evidence" value="ECO:0007669"/>
    <property type="project" value="TreeGrafter"/>
</dbReference>
<dbReference type="Gene3D" id="1.10.10.10">
    <property type="entry name" value="Winged helix-like DNA-binding domain superfamily/Winged helix DNA-binding domain"/>
    <property type="match status" value="1"/>
</dbReference>
<organism evidence="13">
    <name type="scientific">Narcissus tazetta subsp. chinensis</name>
    <dbReference type="NCBI Taxonomy" id="391288"/>
    <lineage>
        <taxon>Eukaryota</taxon>
        <taxon>Viridiplantae</taxon>
        <taxon>Streptophyta</taxon>
        <taxon>Embryophyta</taxon>
        <taxon>Tracheophyta</taxon>
        <taxon>Spermatophyta</taxon>
        <taxon>Magnoliopsida</taxon>
        <taxon>Liliopsida</taxon>
        <taxon>Asparagales</taxon>
        <taxon>Amaryllidaceae</taxon>
        <taxon>Amaryllidoideae</taxon>
        <taxon>Narcissus</taxon>
    </lineage>
</organism>
<dbReference type="GO" id="GO:0000978">
    <property type="term" value="F:RNA polymerase II cis-regulatory region sequence-specific DNA binding"/>
    <property type="evidence" value="ECO:0007669"/>
    <property type="project" value="TreeGrafter"/>
</dbReference>
<dbReference type="EMBL" id="MH795832">
    <property type="protein sequence ID" value="QBC36003.1"/>
    <property type="molecule type" value="mRNA"/>
</dbReference>
<reference evidence="13" key="1">
    <citation type="submission" date="2018-08" db="EMBL/GenBank/DDBJ databases">
        <title>Cloning of heat shock transcriptional factor from leaves in Narcissus tazetta var. chinensis Roem.</title>
        <authorList>
            <person name="Song J.M."/>
            <person name="Chen G.X."/>
            <person name="Lai Z.X."/>
        </authorList>
    </citation>
    <scope>NUCLEOTIDE SEQUENCE</scope>
    <source>
        <tissue evidence="13">Leaves</tissue>
    </source>
</reference>
<dbReference type="GO" id="GO:0003700">
    <property type="term" value="F:DNA-binding transcription factor activity"/>
    <property type="evidence" value="ECO:0007669"/>
    <property type="project" value="InterPro"/>
</dbReference>
<keyword evidence="5 13" id="KW-0346">Stress response</keyword>
<keyword evidence="4" id="KW-0805">Transcription regulation</keyword>